<protein>
    <submittedName>
        <fullName evidence="1">Uncharacterized protein</fullName>
    </submittedName>
</protein>
<proteinExistence type="predicted"/>
<keyword evidence="2" id="KW-1185">Reference proteome</keyword>
<dbReference type="RefSeq" id="WP_152886259.1">
    <property type="nucleotide sequence ID" value="NZ_VJZD01000026.1"/>
</dbReference>
<dbReference type="OrthoDB" id="4350932at2"/>
<dbReference type="EMBL" id="VJZD01000026">
    <property type="protein sequence ID" value="MPY31461.1"/>
    <property type="molecule type" value="Genomic_DNA"/>
</dbReference>
<evidence type="ECO:0000313" key="1">
    <source>
        <dbReference type="EMBL" id="MPY31461.1"/>
    </source>
</evidence>
<comment type="caution">
    <text evidence="1">The sequence shown here is derived from an EMBL/GenBank/DDBJ whole genome shotgun (WGS) entry which is preliminary data.</text>
</comment>
<gene>
    <name evidence="1" type="ORF">FNH09_09155</name>
</gene>
<dbReference type="AlphaFoldDB" id="A0A5N8V883"/>
<dbReference type="Proteomes" id="UP000325849">
    <property type="component" value="Unassembled WGS sequence"/>
</dbReference>
<name>A0A5N8V883_9ACTN</name>
<accession>A0A5N8V883</accession>
<organism evidence="1 2">
    <name type="scientific">Streptomyces adustus</name>
    <dbReference type="NCBI Taxonomy" id="1609272"/>
    <lineage>
        <taxon>Bacteria</taxon>
        <taxon>Bacillati</taxon>
        <taxon>Actinomycetota</taxon>
        <taxon>Actinomycetes</taxon>
        <taxon>Kitasatosporales</taxon>
        <taxon>Streptomycetaceae</taxon>
        <taxon>Streptomyces</taxon>
    </lineage>
</organism>
<sequence length="130" mass="14471">MTVEHRRPLDETPWPEQATLVYGELVELTTPHPPIPKLGWLGPEIVGSRGVIVGCVVEHDERDGDVVPRYAVETEDGSPWRLRPEFLISRGGLHSDSVGACLRPAVQRDARGWIHGRGRVRDCPEQARPA</sequence>
<reference evidence="1 2" key="1">
    <citation type="submission" date="2019-07" db="EMBL/GenBank/DDBJ databases">
        <title>New species of Amycolatopsis and Streptomyces.</title>
        <authorList>
            <person name="Duangmal K."/>
            <person name="Teo W.F.A."/>
            <person name="Lipun K."/>
        </authorList>
    </citation>
    <scope>NUCLEOTIDE SEQUENCE [LARGE SCALE GENOMIC DNA]</scope>
    <source>
        <strain evidence="1 2">NBRC 109810</strain>
    </source>
</reference>
<evidence type="ECO:0000313" key="2">
    <source>
        <dbReference type="Proteomes" id="UP000325849"/>
    </source>
</evidence>